<proteinExistence type="predicted"/>
<feature type="domain" description="Hemerythrin-like" evidence="5">
    <location>
        <begin position="106"/>
        <end position="222"/>
    </location>
</feature>
<dbReference type="AlphaFoldDB" id="X5DJU7"/>
<dbReference type="Proteomes" id="UP000181981">
    <property type="component" value="Unassembled WGS sequence"/>
</dbReference>
<organism evidence="7 9">
    <name type="scientific">Draconibacterium orientale</name>
    <dbReference type="NCBI Taxonomy" id="1168034"/>
    <lineage>
        <taxon>Bacteria</taxon>
        <taxon>Pseudomonadati</taxon>
        <taxon>Bacteroidota</taxon>
        <taxon>Bacteroidia</taxon>
        <taxon>Marinilabiliales</taxon>
        <taxon>Prolixibacteraceae</taxon>
        <taxon>Draconibacterium</taxon>
    </lineage>
</organism>
<evidence type="ECO:0000259" key="5">
    <source>
        <dbReference type="Pfam" id="PF01814"/>
    </source>
</evidence>
<dbReference type="KEGG" id="dori:FH5T_00695"/>
<dbReference type="EMBL" id="FOHT01000010">
    <property type="protein sequence ID" value="SET32279.1"/>
    <property type="molecule type" value="Genomic_DNA"/>
</dbReference>
<evidence type="ECO:0000256" key="3">
    <source>
        <dbReference type="ARBA" id="ARBA00022723"/>
    </source>
</evidence>
<dbReference type="STRING" id="1168034.FH5T_00695"/>
<protein>
    <submittedName>
        <fullName evidence="7">Regulator of cell morphogenesis and NO signaling</fullName>
    </submittedName>
</protein>
<comment type="subcellular location">
    <subcellularLocation>
        <location evidence="1">Cytoplasm</location>
    </subcellularLocation>
</comment>
<evidence type="ECO:0000256" key="4">
    <source>
        <dbReference type="ARBA" id="ARBA00023004"/>
    </source>
</evidence>
<keyword evidence="2" id="KW-0963">Cytoplasm</keyword>
<dbReference type="OrthoDB" id="937463at2"/>
<evidence type="ECO:0000313" key="8">
    <source>
        <dbReference type="Proteomes" id="UP000023772"/>
    </source>
</evidence>
<keyword evidence="8" id="KW-1185">Reference proteome</keyword>
<dbReference type="HOGENOM" id="CLU_076075_1_0_10"/>
<dbReference type="InterPro" id="IPR019903">
    <property type="entry name" value="RIC_family"/>
</dbReference>
<evidence type="ECO:0000256" key="1">
    <source>
        <dbReference type="ARBA" id="ARBA00004496"/>
    </source>
</evidence>
<gene>
    <name evidence="6" type="ORF">FH5T_00695</name>
    <name evidence="7" type="ORF">SAMN05444285_11080</name>
</gene>
<dbReference type="GO" id="GO:0005737">
    <property type="term" value="C:cytoplasm"/>
    <property type="evidence" value="ECO:0007669"/>
    <property type="project" value="UniProtKB-SubCell"/>
</dbReference>
<dbReference type="PANTHER" id="PTHR36438">
    <property type="entry name" value="IRON-SULFUR CLUSTER REPAIR PROTEIN YTFE"/>
    <property type="match status" value="1"/>
</dbReference>
<evidence type="ECO:0000313" key="6">
    <source>
        <dbReference type="EMBL" id="AHW61424.1"/>
    </source>
</evidence>
<dbReference type="PANTHER" id="PTHR36438:SF1">
    <property type="entry name" value="IRON-SULFUR CLUSTER REPAIR PROTEIN YTFE"/>
    <property type="match status" value="1"/>
</dbReference>
<dbReference type="Proteomes" id="UP000023772">
    <property type="component" value="Chromosome"/>
</dbReference>
<dbReference type="eggNOG" id="COG2846">
    <property type="taxonomic scope" value="Bacteria"/>
</dbReference>
<dbReference type="Gene3D" id="1.20.120.520">
    <property type="entry name" value="nmb1532 protein domain like"/>
    <property type="match status" value="1"/>
</dbReference>
<evidence type="ECO:0000313" key="9">
    <source>
        <dbReference type="Proteomes" id="UP000181981"/>
    </source>
</evidence>
<evidence type="ECO:0000313" key="7">
    <source>
        <dbReference type="EMBL" id="SET32279.1"/>
    </source>
</evidence>
<keyword evidence="3" id="KW-0479">Metal-binding</keyword>
<dbReference type="GO" id="GO:0046872">
    <property type="term" value="F:metal ion binding"/>
    <property type="evidence" value="ECO:0007669"/>
    <property type="project" value="UniProtKB-KW"/>
</dbReference>
<accession>X5DJU7</accession>
<sequence>MGLKQEQIQKTTKMSKLLFSHPQLILVLERFEIKLGVREKTVEEICLENNISPKVFLMVANLNIDSSYHQDLNFSAPEIKQVVNYLMKSHAYYSAEVFPEIIQNIHLMSEFSQKPEMQLVERFFNDYKHEVDQHFDYENHTVFPYILNLIEANAAGNYSVIDYREHHDDIQEKLDDVKKLLIEHLPQKADNNLRRKILFALFDLDADLQTHSKIENEILIPQVEQLEKQGLV</sequence>
<dbReference type="Pfam" id="PF01814">
    <property type="entry name" value="Hemerythrin"/>
    <property type="match status" value="1"/>
</dbReference>
<keyword evidence="4" id="KW-0408">Iron</keyword>
<reference evidence="6 8" key="1">
    <citation type="submission" date="2014-03" db="EMBL/GenBank/DDBJ databases">
        <title>Complete genome sequence of a deeply braunched marine Bacteroidia bacterium Draconibacterium orientale type strain FH5T.</title>
        <authorList>
            <person name="Li X."/>
            <person name="Wang X."/>
            <person name="Xie Z."/>
            <person name="Du Z."/>
            <person name="Chen G."/>
        </authorList>
    </citation>
    <scope>NUCLEOTIDE SEQUENCE [LARGE SCALE GENOMIC DNA]</scope>
    <source>
        <strain evidence="6 8">FH5</strain>
    </source>
</reference>
<dbReference type="InterPro" id="IPR012312">
    <property type="entry name" value="Hemerythrin-like"/>
</dbReference>
<dbReference type="EMBL" id="CP007451">
    <property type="protein sequence ID" value="AHW61424.1"/>
    <property type="molecule type" value="Genomic_DNA"/>
</dbReference>
<name>X5DJU7_9BACT</name>
<dbReference type="RefSeq" id="WP_038554324.1">
    <property type="nucleotide sequence ID" value="NZ_FOHT01000010.1"/>
</dbReference>
<evidence type="ECO:0000256" key="2">
    <source>
        <dbReference type="ARBA" id="ARBA00022490"/>
    </source>
</evidence>
<reference evidence="7 9" key="2">
    <citation type="submission" date="2016-10" db="EMBL/GenBank/DDBJ databases">
        <authorList>
            <person name="de Groot N.N."/>
        </authorList>
    </citation>
    <scope>NUCLEOTIDE SEQUENCE [LARGE SCALE GENOMIC DNA]</scope>
    <source>
        <strain evidence="7 9">DSM 25947</strain>
    </source>
</reference>